<evidence type="ECO:0000313" key="1">
    <source>
        <dbReference type="EMBL" id="RWQ92265.1"/>
    </source>
</evidence>
<dbReference type="VEuPathDB" id="FungiDB:C8Q69DRAFT_408291"/>
<proteinExistence type="predicted"/>
<dbReference type="Proteomes" id="UP000283841">
    <property type="component" value="Unassembled WGS sequence"/>
</dbReference>
<dbReference type="RefSeq" id="XP_028481910.1">
    <property type="nucleotide sequence ID" value="XM_028628189.1"/>
</dbReference>
<dbReference type="EMBL" id="RCNU01000014">
    <property type="protein sequence ID" value="RWQ92265.1"/>
    <property type="molecule type" value="Genomic_DNA"/>
</dbReference>
<evidence type="ECO:0000313" key="2">
    <source>
        <dbReference type="Proteomes" id="UP000283841"/>
    </source>
</evidence>
<dbReference type="AlphaFoldDB" id="A0A443HKH0"/>
<accession>A0A443HKH0</accession>
<gene>
    <name evidence="1" type="ORF">C8Q69DRAFT_408291</name>
</gene>
<comment type="caution">
    <text evidence="1">The sequence shown here is derived from an EMBL/GenBank/DDBJ whole genome shotgun (WGS) entry which is preliminary data.</text>
</comment>
<sequence length="54" mass="6390">DINLPPLANEFLEEFSRILVLILIDLFFRYNQLELAEELRDLTAFYILGISLVY</sequence>
<protein>
    <submittedName>
        <fullName evidence="1">Uncharacterized protein</fullName>
    </submittedName>
</protein>
<name>A0A443HKH0_BYSSP</name>
<dbReference type="GeneID" id="39597466"/>
<keyword evidence="2" id="KW-1185">Reference proteome</keyword>
<reference evidence="1 2" key="1">
    <citation type="journal article" date="2018" name="Front. Microbiol.">
        <title>Genomic and genetic insights into a cosmopolitan fungus, Paecilomyces variotii (Eurotiales).</title>
        <authorList>
            <person name="Urquhart A.S."/>
            <person name="Mondo S.J."/>
            <person name="Makela M.R."/>
            <person name="Hane J.K."/>
            <person name="Wiebenga A."/>
            <person name="He G."/>
            <person name="Mihaltcheva S."/>
            <person name="Pangilinan J."/>
            <person name="Lipzen A."/>
            <person name="Barry K."/>
            <person name="de Vries R.P."/>
            <person name="Grigoriev I.V."/>
            <person name="Idnurm A."/>
        </authorList>
    </citation>
    <scope>NUCLEOTIDE SEQUENCE [LARGE SCALE GENOMIC DNA]</scope>
    <source>
        <strain evidence="1 2">CBS 101075</strain>
    </source>
</reference>
<feature type="non-terminal residue" evidence="1">
    <location>
        <position position="1"/>
    </location>
</feature>
<organism evidence="1 2">
    <name type="scientific">Byssochlamys spectabilis</name>
    <name type="common">Paecilomyces variotii</name>
    <dbReference type="NCBI Taxonomy" id="264951"/>
    <lineage>
        <taxon>Eukaryota</taxon>
        <taxon>Fungi</taxon>
        <taxon>Dikarya</taxon>
        <taxon>Ascomycota</taxon>
        <taxon>Pezizomycotina</taxon>
        <taxon>Eurotiomycetes</taxon>
        <taxon>Eurotiomycetidae</taxon>
        <taxon>Eurotiales</taxon>
        <taxon>Thermoascaceae</taxon>
        <taxon>Paecilomyces</taxon>
    </lineage>
</organism>